<dbReference type="InterPro" id="IPR001478">
    <property type="entry name" value="PDZ"/>
</dbReference>
<dbReference type="InterPro" id="IPR005151">
    <property type="entry name" value="Tail-specific_protease"/>
</dbReference>
<dbReference type="Gene3D" id="2.30.42.10">
    <property type="match status" value="1"/>
</dbReference>
<dbReference type="CDD" id="cd06782">
    <property type="entry name" value="cpPDZ_CPP-like"/>
    <property type="match status" value="1"/>
</dbReference>
<dbReference type="Proteomes" id="UP000034516">
    <property type="component" value="Unassembled WGS sequence"/>
</dbReference>
<dbReference type="PANTHER" id="PTHR32060:SF30">
    <property type="entry name" value="CARBOXY-TERMINAL PROCESSING PROTEASE CTPA"/>
    <property type="match status" value="1"/>
</dbReference>
<evidence type="ECO:0000313" key="8">
    <source>
        <dbReference type="EMBL" id="KKS41894.1"/>
    </source>
</evidence>
<dbReference type="Pfam" id="PF17820">
    <property type="entry name" value="PDZ_6"/>
    <property type="match status" value="1"/>
</dbReference>
<dbReference type="FunFam" id="2.30.42.10:FF:000063">
    <property type="entry name" value="Peptidase, S41 family"/>
    <property type="match status" value="1"/>
</dbReference>
<feature type="transmembrane region" description="Helical" evidence="6">
    <location>
        <begin position="25"/>
        <end position="45"/>
    </location>
</feature>
<dbReference type="GO" id="GO:0008236">
    <property type="term" value="F:serine-type peptidase activity"/>
    <property type="evidence" value="ECO:0007669"/>
    <property type="project" value="UniProtKB-KW"/>
</dbReference>
<keyword evidence="3 5" id="KW-0378">Hydrolase</keyword>
<reference evidence="8 9" key="1">
    <citation type="journal article" date="2015" name="Nature">
        <title>rRNA introns, odd ribosomes, and small enigmatic genomes across a large radiation of phyla.</title>
        <authorList>
            <person name="Brown C.T."/>
            <person name="Hug L.A."/>
            <person name="Thomas B.C."/>
            <person name="Sharon I."/>
            <person name="Castelle C.J."/>
            <person name="Singh A."/>
            <person name="Wilkins M.J."/>
            <person name="Williams K.H."/>
            <person name="Banfield J.F."/>
        </authorList>
    </citation>
    <scope>NUCLEOTIDE SEQUENCE [LARGE SCALE GENOMIC DNA]</scope>
</reference>
<keyword evidence="2 5" id="KW-0645">Protease</keyword>
<dbReference type="EMBL" id="LCCW01000022">
    <property type="protein sequence ID" value="KKS41894.1"/>
    <property type="molecule type" value="Genomic_DNA"/>
</dbReference>
<organism evidence="8 9">
    <name type="scientific">Candidatus Kuenenbacteria bacterium GW2011_GWA2_42_15</name>
    <dbReference type="NCBI Taxonomy" id="1618677"/>
    <lineage>
        <taxon>Bacteria</taxon>
        <taxon>Candidatus Kueneniibacteriota</taxon>
    </lineage>
</organism>
<evidence type="ECO:0000256" key="3">
    <source>
        <dbReference type="ARBA" id="ARBA00022801"/>
    </source>
</evidence>
<keyword evidence="6" id="KW-1133">Transmembrane helix</keyword>
<keyword evidence="4 5" id="KW-0720">Serine protease</keyword>
<proteinExistence type="inferred from homology"/>
<dbReference type="InterPro" id="IPR041489">
    <property type="entry name" value="PDZ_6"/>
</dbReference>
<dbReference type="GO" id="GO:0007165">
    <property type="term" value="P:signal transduction"/>
    <property type="evidence" value="ECO:0007669"/>
    <property type="project" value="TreeGrafter"/>
</dbReference>
<comment type="similarity">
    <text evidence="1 5">Belongs to the peptidase S41A family.</text>
</comment>
<feature type="domain" description="PDZ" evidence="7">
    <location>
        <begin position="132"/>
        <end position="200"/>
    </location>
</feature>
<dbReference type="Gene3D" id="3.30.750.44">
    <property type="match status" value="1"/>
</dbReference>
<evidence type="ECO:0000256" key="4">
    <source>
        <dbReference type="ARBA" id="ARBA00022825"/>
    </source>
</evidence>
<comment type="caution">
    <text evidence="8">The sequence shown here is derived from an EMBL/GenBank/DDBJ whole genome shotgun (WGS) entry which is preliminary data.</text>
</comment>
<keyword evidence="6" id="KW-0472">Membrane</keyword>
<keyword evidence="6" id="KW-0812">Transmembrane</keyword>
<evidence type="ECO:0000313" key="9">
    <source>
        <dbReference type="Proteomes" id="UP000034516"/>
    </source>
</evidence>
<evidence type="ECO:0000256" key="6">
    <source>
        <dbReference type="SAM" id="Phobius"/>
    </source>
</evidence>
<evidence type="ECO:0000259" key="7">
    <source>
        <dbReference type="PROSITE" id="PS50106"/>
    </source>
</evidence>
<dbReference type="CDD" id="cd07560">
    <property type="entry name" value="Peptidase_S41_CPP"/>
    <property type="match status" value="1"/>
</dbReference>
<dbReference type="GO" id="GO:0004175">
    <property type="term" value="F:endopeptidase activity"/>
    <property type="evidence" value="ECO:0007669"/>
    <property type="project" value="TreeGrafter"/>
</dbReference>
<dbReference type="SUPFAM" id="SSF50156">
    <property type="entry name" value="PDZ domain-like"/>
    <property type="match status" value="1"/>
</dbReference>
<dbReference type="SMART" id="SM00228">
    <property type="entry name" value="PDZ"/>
    <property type="match status" value="1"/>
</dbReference>
<protein>
    <submittedName>
        <fullName evidence="8">Carboxyl-terminal protease</fullName>
    </submittedName>
</protein>
<evidence type="ECO:0000256" key="2">
    <source>
        <dbReference type="ARBA" id="ARBA00022670"/>
    </source>
</evidence>
<dbReference type="AlphaFoldDB" id="A0A0G0YZD6"/>
<dbReference type="InterPro" id="IPR029045">
    <property type="entry name" value="ClpP/crotonase-like_dom_sf"/>
</dbReference>
<dbReference type="NCBIfam" id="TIGR00225">
    <property type="entry name" value="prc"/>
    <property type="match status" value="1"/>
</dbReference>
<dbReference type="InterPro" id="IPR036034">
    <property type="entry name" value="PDZ_sf"/>
</dbReference>
<dbReference type="GO" id="GO:0006508">
    <property type="term" value="P:proteolysis"/>
    <property type="evidence" value="ECO:0007669"/>
    <property type="project" value="UniProtKB-KW"/>
</dbReference>
<sequence>MAQQEDKITIPASAKKNGNFFKKSLVFYTGAVLAIIIFAAGLWAGRRENQPILTSTAAQTIDYGQVQDKDEAVPVYLTKDINFKIFWDVWSKIQEKYIDRPVGETKLFYGALSGLVAGLNDPFSSFLEPQVATEFEESLAGRFEGIGAEIGVRNEVLTVISPLPESPAERAGILAADIILEIDGVKTEKMDVNEAVSRIRGEKGTTVKLKIYREKEQRILEIAVVRDVIKIVSVSLQRFNKDQYAELGDKKIDLIKVTNFNADTEERFKKAVADAIKDRPDGLILDLRSNPGGYLDTAIMMASAWVKEGSPVVQEKLVGDKKMHLAIGGGGLNKYKTVVLVNGGSASSSEIVAGALQDHGLATVIGEKTFGKGSVQQLENLDDGSALKLTIARWLTPKGRTIDKEGIQPDIAVERTVDDLNQGKDPQLDRAIKFFAEGK</sequence>
<evidence type="ECO:0000256" key="5">
    <source>
        <dbReference type="RuleBase" id="RU004404"/>
    </source>
</evidence>
<dbReference type="SMART" id="SM00245">
    <property type="entry name" value="TSPc"/>
    <property type="match status" value="1"/>
</dbReference>
<dbReference type="GO" id="GO:0030288">
    <property type="term" value="C:outer membrane-bounded periplasmic space"/>
    <property type="evidence" value="ECO:0007669"/>
    <property type="project" value="TreeGrafter"/>
</dbReference>
<dbReference type="PROSITE" id="PS50106">
    <property type="entry name" value="PDZ"/>
    <property type="match status" value="1"/>
</dbReference>
<dbReference type="Pfam" id="PF03572">
    <property type="entry name" value="Peptidase_S41"/>
    <property type="match status" value="1"/>
</dbReference>
<accession>A0A0G0YZD6</accession>
<dbReference type="SUPFAM" id="SSF52096">
    <property type="entry name" value="ClpP/crotonase"/>
    <property type="match status" value="1"/>
</dbReference>
<dbReference type="PANTHER" id="PTHR32060">
    <property type="entry name" value="TAIL-SPECIFIC PROTEASE"/>
    <property type="match status" value="1"/>
</dbReference>
<gene>
    <name evidence="8" type="ORF">UV02_C0022G0004</name>
</gene>
<dbReference type="Gene3D" id="3.90.226.10">
    <property type="entry name" value="2-enoyl-CoA Hydratase, Chain A, domain 1"/>
    <property type="match status" value="1"/>
</dbReference>
<evidence type="ECO:0000256" key="1">
    <source>
        <dbReference type="ARBA" id="ARBA00009179"/>
    </source>
</evidence>
<dbReference type="InterPro" id="IPR004447">
    <property type="entry name" value="Peptidase_S41A"/>
</dbReference>
<name>A0A0G0YZD6_9BACT</name>